<proteinExistence type="predicted"/>
<protein>
    <submittedName>
        <fullName evidence="1">Uncharacterized protein</fullName>
    </submittedName>
</protein>
<dbReference type="AlphaFoldDB" id="A0A0J8QTC5"/>
<organism evidence="1 2">
    <name type="scientific">Coccidioides immitis RMSCC 3703</name>
    <dbReference type="NCBI Taxonomy" id="454286"/>
    <lineage>
        <taxon>Eukaryota</taxon>
        <taxon>Fungi</taxon>
        <taxon>Dikarya</taxon>
        <taxon>Ascomycota</taxon>
        <taxon>Pezizomycotina</taxon>
        <taxon>Eurotiomycetes</taxon>
        <taxon>Eurotiomycetidae</taxon>
        <taxon>Onygenales</taxon>
        <taxon>Onygenaceae</taxon>
        <taxon>Coccidioides</taxon>
    </lineage>
</organism>
<reference evidence="2" key="1">
    <citation type="journal article" date="2010" name="Genome Res.">
        <title>Population genomic sequencing of Coccidioides fungi reveals recent hybridization and transposon control.</title>
        <authorList>
            <person name="Neafsey D.E."/>
            <person name="Barker B.M."/>
            <person name="Sharpton T.J."/>
            <person name="Stajich J.E."/>
            <person name="Park D.J."/>
            <person name="Whiston E."/>
            <person name="Hung C.-Y."/>
            <person name="McMahan C."/>
            <person name="White J."/>
            <person name="Sykes S."/>
            <person name="Heiman D."/>
            <person name="Young S."/>
            <person name="Zeng Q."/>
            <person name="Abouelleil A."/>
            <person name="Aftuck L."/>
            <person name="Bessette D."/>
            <person name="Brown A."/>
            <person name="FitzGerald M."/>
            <person name="Lui A."/>
            <person name="Macdonald J.P."/>
            <person name="Priest M."/>
            <person name="Orbach M.J."/>
            <person name="Galgiani J.N."/>
            <person name="Kirkland T.N."/>
            <person name="Cole G.T."/>
            <person name="Birren B.W."/>
            <person name="Henn M.R."/>
            <person name="Taylor J.W."/>
            <person name="Rounsley S.D."/>
        </authorList>
    </citation>
    <scope>NUCLEOTIDE SEQUENCE [LARGE SCALE GENOMIC DNA]</scope>
    <source>
        <strain evidence="2">RMSCC 3703</strain>
    </source>
</reference>
<dbReference type="Proteomes" id="UP000054559">
    <property type="component" value="Unassembled WGS sequence"/>
</dbReference>
<dbReference type="EMBL" id="DS268145">
    <property type="protein sequence ID" value="KMU76109.1"/>
    <property type="molecule type" value="Genomic_DNA"/>
</dbReference>
<accession>A0A0J8QTC5</accession>
<gene>
    <name evidence="1" type="ORF">CISG_05366</name>
</gene>
<name>A0A0J8QTC5_COCIT</name>
<evidence type="ECO:0000313" key="2">
    <source>
        <dbReference type="Proteomes" id="UP000054559"/>
    </source>
</evidence>
<evidence type="ECO:0000313" key="1">
    <source>
        <dbReference type="EMBL" id="KMU76109.1"/>
    </source>
</evidence>
<sequence>MGLVHPQSTYRTKRGMQSCLQEIRKIICRWRNSARFRNECLISWKTCARNVTRLWGAPSLLDGSFGIDSSHGTPDRKNIMGLRRLGPGPMHTCIHLWHHVTAGAQQPKMLHHEFLCCQSSPLKLYPTKSGADGYFDPWTIPLLMNRPDEYYNGMI</sequence>